<evidence type="ECO:0000256" key="2">
    <source>
        <dbReference type="SAM" id="SignalP"/>
    </source>
</evidence>
<organism evidence="4 5">
    <name type="scientific">Paramarasmius palmivorus</name>
    <dbReference type="NCBI Taxonomy" id="297713"/>
    <lineage>
        <taxon>Eukaryota</taxon>
        <taxon>Fungi</taxon>
        <taxon>Dikarya</taxon>
        <taxon>Basidiomycota</taxon>
        <taxon>Agaricomycotina</taxon>
        <taxon>Agaricomycetes</taxon>
        <taxon>Agaricomycetidae</taxon>
        <taxon>Agaricales</taxon>
        <taxon>Marasmiineae</taxon>
        <taxon>Marasmiaceae</taxon>
        <taxon>Paramarasmius</taxon>
    </lineage>
</organism>
<dbReference type="SMART" id="SM00636">
    <property type="entry name" value="Glyco_18"/>
    <property type="match status" value="1"/>
</dbReference>
<dbReference type="InterPro" id="IPR017853">
    <property type="entry name" value="GH"/>
</dbReference>
<evidence type="ECO:0000259" key="3">
    <source>
        <dbReference type="PROSITE" id="PS51910"/>
    </source>
</evidence>
<evidence type="ECO:0000256" key="1">
    <source>
        <dbReference type="SAM" id="MobiDB-lite"/>
    </source>
</evidence>
<proteinExistence type="predicted"/>
<dbReference type="SUPFAM" id="SSF54556">
    <property type="entry name" value="Chitinase insertion domain"/>
    <property type="match status" value="1"/>
</dbReference>
<dbReference type="InterPro" id="IPR011583">
    <property type="entry name" value="Chitinase_II/V-like_cat"/>
</dbReference>
<dbReference type="PANTHER" id="PTHR11177:SF392">
    <property type="entry name" value="HAP41P"/>
    <property type="match status" value="1"/>
</dbReference>
<dbReference type="GO" id="GO:0006032">
    <property type="term" value="P:chitin catabolic process"/>
    <property type="evidence" value="ECO:0007669"/>
    <property type="project" value="TreeGrafter"/>
</dbReference>
<dbReference type="PANTHER" id="PTHR11177">
    <property type="entry name" value="CHITINASE"/>
    <property type="match status" value="1"/>
</dbReference>
<dbReference type="InterPro" id="IPR001223">
    <property type="entry name" value="Glyco_hydro18_cat"/>
</dbReference>
<dbReference type="InterPro" id="IPR050314">
    <property type="entry name" value="Glycosyl_Hydrlase_18"/>
</dbReference>
<dbReference type="InterPro" id="IPR029070">
    <property type="entry name" value="Chitinase_insertion_sf"/>
</dbReference>
<dbReference type="GO" id="GO:0005576">
    <property type="term" value="C:extracellular region"/>
    <property type="evidence" value="ECO:0007669"/>
    <property type="project" value="TreeGrafter"/>
</dbReference>
<keyword evidence="5" id="KW-1185">Reference proteome</keyword>
<dbReference type="GO" id="GO:0004568">
    <property type="term" value="F:chitinase activity"/>
    <property type="evidence" value="ECO:0007669"/>
    <property type="project" value="TreeGrafter"/>
</dbReference>
<dbReference type="PROSITE" id="PS51910">
    <property type="entry name" value="GH18_2"/>
    <property type="match status" value="1"/>
</dbReference>
<feature type="chain" id="PRO_5043586753" description="GH18 domain-containing protein" evidence="2">
    <location>
        <begin position="19"/>
        <end position="404"/>
    </location>
</feature>
<comment type="caution">
    <text evidence="4">The sequence shown here is derived from an EMBL/GenBank/DDBJ whole genome shotgun (WGS) entry which is preliminary data.</text>
</comment>
<dbReference type="Proteomes" id="UP001383192">
    <property type="component" value="Unassembled WGS sequence"/>
</dbReference>
<dbReference type="GO" id="GO:0005975">
    <property type="term" value="P:carbohydrate metabolic process"/>
    <property type="evidence" value="ECO:0007669"/>
    <property type="project" value="InterPro"/>
</dbReference>
<dbReference type="Gene3D" id="3.10.50.10">
    <property type="match status" value="1"/>
</dbReference>
<feature type="signal peptide" evidence="2">
    <location>
        <begin position="1"/>
        <end position="18"/>
    </location>
</feature>
<dbReference type="GO" id="GO:0008061">
    <property type="term" value="F:chitin binding"/>
    <property type="evidence" value="ECO:0007669"/>
    <property type="project" value="InterPro"/>
</dbReference>
<reference evidence="4 5" key="1">
    <citation type="submission" date="2024-01" db="EMBL/GenBank/DDBJ databases">
        <title>A draft genome for a cacao thread blight-causing isolate of Paramarasmius palmivorus.</title>
        <authorList>
            <person name="Baruah I.K."/>
            <person name="Bukari Y."/>
            <person name="Amoako-Attah I."/>
            <person name="Meinhardt L.W."/>
            <person name="Bailey B.A."/>
            <person name="Cohen S.P."/>
        </authorList>
    </citation>
    <scope>NUCLEOTIDE SEQUENCE [LARGE SCALE GENOMIC DNA]</scope>
    <source>
        <strain evidence="4 5">GH-12</strain>
    </source>
</reference>
<gene>
    <name evidence="4" type="ORF">VNI00_005748</name>
</gene>
<keyword evidence="2" id="KW-0732">Signal</keyword>
<accession>A0AAW0DDJ4</accession>
<dbReference type="AlphaFoldDB" id="A0AAW0DDJ4"/>
<evidence type="ECO:0000313" key="5">
    <source>
        <dbReference type="Proteomes" id="UP001383192"/>
    </source>
</evidence>
<feature type="region of interest" description="Disordered" evidence="1">
    <location>
        <begin position="274"/>
        <end position="301"/>
    </location>
</feature>
<name>A0AAW0DDJ4_9AGAR</name>
<sequence length="404" mass="43109">MTWQRFAVISALIPWSCAASIATAWFASWHANTGFPISSVSWSKYTQLTFAFAETTPDVNTLSLAVNGDDSGADLLHDFVAAAHENGVKAAVSIGGWTGSRFFSTAVGSAENRTAFVKTVTDFATTFGLDALDWDWEYPASQGIGCNTISSDDTQNFLAFLQELRQDPVGANLILSAATATRPFTGMSDVSGFADVLDFIAIMNYDIWGPWSATVGPNAPLADSCAPAEAQVGSAESAVQTWTAAGFPVEQIVLGVASYGHSFRVRQSDAFENGSTDTLAPYPPFDSSDRPSGDSWDDPGGITDVCGVAQEPGGNFNFWGLIENGFLDSNGNPTPETPFRFDTCSQTPYVYNPTTEVMVSFDNADSMKAKSEFIRDQGLAGFAMWEAGGDSNDILLDAIRSAAF</sequence>
<dbReference type="EMBL" id="JAYKXP010000016">
    <property type="protein sequence ID" value="KAK7049717.1"/>
    <property type="molecule type" value="Genomic_DNA"/>
</dbReference>
<feature type="domain" description="GH18" evidence="3">
    <location>
        <begin position="20"/>
        <end position="404"/>
    </location>
</feature>
<dbReference type="SUPFAM" id="SSF51445">
    <property type="entry name" value="(Trans)glycosidases"/>
    <property type="match status" value="1"/>
</dbReference>
<evidence type="ECO:0000313" key="4">
    <source>
        <dbReference type="EMBL" id="KAK7049717.1"/>
    </source>
</evidence>
<dbReference type="Pfam" id="PF00704">
    <property type="entry name" value="Glyco_hydro_18"/>
    <property type="match status" value="1"/>
</dbReference>
<protein>
    <recommendedName>
        <fullName evidence="3">GH18 domain-containing protein</fullName>
    </recommendedName>
</protein>
<dbReference type="Gene3D" id="3.20.20.80">
    <property type="entry name" value="Glycosidases"/>
    <property type="match status" value="1"/>
</dbReference>